<accession>A0AAD4UUG3</accession>
<dbReference type="InterPro" id="IPR043128">
    <property type="entry name" value="Rev_trsase/Diguanyl_cyclase"/>
</dbReference>
<dbReference type="InterPro" id="IPR000477">
    <property type="entry name" value="RT_dom"/>
</dbReference>
<keyword evidence="3" id="KW-1185">Reference proteome</keyword>
<dbReference type="SUPFAM" id="SSF56672">
    <property type="entry name" value="DNA/RNA polymerases"/>
    <property type="match status" value="1"/>
</dbReference>
<dbReference type="Gene3D" id="3.10.10.10">
    <property type="entry name" value="HIV Type 1 Reverse Transcriptase, subunit A, domain 1"/>
    <property type="match status" value="1"/>
</dbReference>
<dbReference type="PANTHER" id="PTHR24559:SF444">
    <property type="entry name" value="REVERSE TRANSCRIPTASE DOMAIN-CONTAINING PROTEIN"/>
    <property type="match status" value="1"/>
</dbReference>
<dbReference type="EMBL" id="JAJFAZ020000008">
    <property type="protein sequence ID" value="KAI5312493.1"/>
    <property type="molecule type" value="Genomic_DNA"/>
</dbReference>
<dbReference type="CDD" id="cd01647">
    <property type="entry name" value="RT_LTR"/>
    <property type="match status" value="1"/>
</dbReference>
<evidence type="ECO:0000259" key="1">
    <source>
        <dbReference type="Pfam" id="PF00078"/>
    </source>
</evidence>
<dbReference type="Pfam" id="PF00078">
    <property type="entry name" value="RVT_1"/>
    <property type="match status" value="1"/>
</dbReference>
<dbReference type="PANTHER" id="PTHR24559">
    <property type="entry name" value="TRANSPOSON TY3-I GAG-POL POLYPROTEIN"/>
    <property type="match status" value="1"/>
</dbReference>
<dbReference type="Gene3D" id="3.30.70.270">
    <property type="match status" value="1"/>
</dbReference>
<comment type="caution">
    <text evidence="2">The sequence shown here is derived from an EMBL/GenBank/DDBJ whole genome shotgun (WGS) entry which is preliminary data.</text>
</comment>
<feature type="domain" description="Reverse transcriptase" evidence="1">
    <location>
        <begin position="3"/>
        <end position="116"/>
    </location>
</feature>
<gene>
    <name evidence="2" type="ORF">L3X38_041666</name>
</gene>
<evidence type="ECO:0000313" key="3">
    <source>
        <dbReference type="Proteomes" id="UP001054821"/>
    </source>
</evidence>
<organism evidence="2 3">
    <name type="scientific">Prunus dulcis</name>
    <name type="common">Almond</name>
    <name type="synonym">Amygdalus dulcis</name>
    <dbReference type="NCBI Taxonomy" id="3755"/>
    <lineage>
        <taxon>Eukaryota</taxon>
        <taxon>Viridiplantae</taxon>
        <taxon>Streptophyta</taxon>
        <taxon>Embryophyta</taxon>
        <taxon>Tracheophyta</taxon>
        <taxon>Spermatophyta</taxon>
        <taxon>Magnoliopsida</taxon>
        <taxon>eudicotyledons</taxon>
        <taxon>Gunneridae</taxon>
        <taxon>Pentapetalae</taxon>
        <taxon>rosids</taxon>
        <taxon>fabids</taxon>
        <taxon>Rosales</taxon>
        <taxon>Rosaceae</taxon>
        <taxon>Amygdaloideae</taxon>
        <taxon>Amygdaleae</taxon>
        <taxon>Prunus</taxon>
    </lineage>
</organism>
<sequence length="120" mass="14217">MLDATTRNELLSFLDAYSGYNQIPMAIEDQEQTAFITERGLYCYTVMPFWLKNAGSTYQRLVNKMFKSQIGKTMEVYIDDMIVKSQEKSQHVRHLEEVFNKLRRYRMRLNPKKCAFDVSL</sequence>
<evidence type="ECO:0000313" key="2">
    <source>
        <dbReference type="EMBL" id="KAI5312493.1"/>
    </source>
</evidence>
<proteinExistence type="predicted"/>
<dbReference type="InterPro" id="IPR043502">
    <property type="entry name" value="DNA/RNA_pol_sf"/>
</dbReference>
<dbReference type="InterPro" id="IPR053134">
    <property type="entry name" value="RNA-dir_DNA_polymerase"/>
</dbReference>
<dbReference type="AlphaFoldDB" id="A0AAD4UUG3"/>
<name>A0AAD4UUG3_PRUDU</name>
<dbReference type="Proteomes" id="UP001054821">
    <property type="component" value="Chromosome 8"/>
</dbReference>
<reference evidence="2 3" key="1">
    <citation type="journal article" date="2022" name="G3 (Bethesda)">
        <title>Whole-genome sequence and methylome profiling of the almond [Prunus dulcis (Mill.) D.A. Webb] cultivar 'Nonpareil'.</title>
        <authorList>
            <person name="D'Amico-Willman K.M."/>
            <person name="Ouma W.Z."/>
            <person name="Meulia T."/>
            <person name="Sideli G.M."/>
            <person name="Gradziel T.M."/>
            <person name="Fresnedo-Ramirez J."/>
        </authorList>
    </citation>
    <scope>NUCLEOTIDE SEQUENCE [LARGE SCALE GENOMIC DNA]</scope>
    <source>
        <strain evidence="2">Clone GOH B32 T37-40</strain>
    </source>
</reference>
<protein>
    <recommendedName>
        <fullName evidence="1">Reverse transcriptase domain-containing protein</fullName>
    </recommendedName>
</protein>